<dbReference type="PRINTS" id="PR00032">
    <property type="entry name" value="HTHARAC"/>
</dbReference>
<protein>
    <recommendedName>
        <fullName evidence="4">HTH araC/xylS-type domain-containing protein</fullName>
    </recommendedName>
</protein>
<dbReference type="SMART" id="SM00342">
    <property type="entry name" value="HTH_ARAC"/>
    <property type="match status" value="1"/>
</dbReference>
<dbReference type="SUPFAM" id="SSF51215">
    <property type="entry name" value="Regulatory protein AraC"/>
    <property type="match status" value="1"/>
</dbReference>
<dbReference type="eggNOG" id="COG2207">
    <property type="taxonomic scope" value="Bacteria"/>
</dbReference>
<proteinExistence type="predicted"/>
<evidence type="ECO:0000313" key="5">
    <source>
        <dbReference type="EMBL" id="KEO75233.1"/>
    </source>
</evidence>
<dbReference type="InterPro" id="IPR018060">
    <property type="entry name" value="HTH_AraC"/>
</dbReference>
<dbReference type="InterPro" id="IPR003313">
    <property type="entry name" value="AraC-bd"/>
</dbReference>
<evidence type="ECO:0000256" key="3">
    <source>
        <dbReference type="ARBA" id="ARBA00023163"/>
    </source>
</evidence>
<evidence type="ECO:0000256" key="1">
    <source>
        <dbReference type="ARBA" id="ARBA00023015"/>
    </source>
</evidence>
<dbReference type="SUPFAM" id="SSF46689">
    <property type="entry name" value="Homeodomain-like"/>
    <property type="match status" value="1"/>
</dbReference>
<gene>
    <name evidence="5" type="ORF">EL17_06125</name>
</gene>
<sequence>MKFPVLHIGQFPSDLQEMFYANDFQTHTKDHHNVISRAHKHDFYLTVMFTKGIGIHEVDFVEYDIKPGSTFMLNPGRVHHWKFSPDTEGYILFHTRNFYEMRFGEKSLDLFPFFFSLQNSFYLHLKNSDFLSSEKLFQQILEENRIGGMMKYQKISSMLDLLYVELTRTYLKQAPAFSFDVSKYQDRLKKLEELIDKHFRDSKSAAFYAIKMNMSTKHLNRITQAGLAKTTTELIMERVFLEAQRLLSYSAMSIAEVADNLGYDDISYFSRLFKKHLKISPSDFSKRYR</sequence>
<dbReference type="Pfam" id="PF02311">
    <property type="entry name" value="AraC_binding"/>
    <property type="match status" value="1"/>
</dbReference>
<accession>A0A074L5X7</accession>
<dbReference type="AlphaFoldDB" id="A0A074L5X7"/>
<comment type="caution">
    <text evidence="5">The sequence shown here is derived from an EMBL/GenBank/DDBJ whole genome shotgun (WGS) entry which is preliminary data.</text>
</comment>
<dbReference type="InterPro" id="IPR009057">
    <property type="entry name" value="Homeodomain-like_sf"/>
</dbReference>
<organism evidence="5 6">
    <name type="scientific">Anditalea andensis</name>
    <dbReference type="NCBI Taxonomy" id="1048983"/>
    <lineage>
        <taxon>Bacteria</taxon>
        <taxon>Pseudomonadati</taxon>
        <taxon>Bacteroidota</taxon>
        <taxon>Cytophagia</taxon>
        <taxon>Cytophagales</taxon>
        <taxon>Cytophagaceae</taxon>
        <taxon>Anditalea</taxon>
    </lineage>
</organism>
<dbReference type="EMBL" id="JMIH01000014">
    <property type="protein sequence ID" value="KEO75233.1"/>
    <property type="molecule type" value="Genomic_DNA"/>
</dbReference>
<keyword evidence="2" id="KW-0238">DNA-binding</keyword>
<evidence type="ECO:0000259" key="4">
    <source>
        <dbReference type="PROSITE" id="PS01124"/>
    </source>
</evidence>
<dbReference type="InterPro" id="IPR037923">
    <property type="entry name" value="HTH-like"/>
</dbReference>
<dbReference type="GO" id="GO:0043565">
    <property type="term" value="F:sequence-specific DNA binding"/>
    <property type="evidence" value="ECO:0007669"/>
    <property type="project" value="InterPro"/>
</dbReference>
<dbReference type="Gene3D" id="1.10.10.60">
    <property type="entry name" value="Homeodomain-like"/>
    <property type="match status" value="1"/>
</dbReference>
<dbReference type="Pfam" id="PF12833">
    <property type="entry name" value="HTH_18"/>
    <property type="match status" value="1"/>
</dbReference>
<evidence type="ECO:0000256" key="2">
    <source>
        <dbReference type="ARBA" id="ARBA00023125"/>
    </source>
</evidence>
<keyword evidence="6" id="KW-1185">Reference proteome</keyword>
<dbReference type="PANTHER" id="PTHR43280">
    <property type="entry name" value="ARAC-FAMILY TRANSCRIPTIONAL REGULATOR"/>
    <property type="match status" value="1"/>
</dbReference>
<evidence type="ECO:0000313" key="6">
    <source>
        <dbReference type="Proteomes" id="UP000027821"/>
    </source>
</evidence>
<dbReference type="RefSeq" id="WP_035071967.1">
    <property type="nucleotide sequence ID" value="NZ_JMIH01000014.1"/>
</dbReference>
<dbReference type="InterPro" id="IPR020449">
    <property type="entry name" value="Tscrpt_reg_AraC-type_HTH"/>
</dbReference>
<name>A0A074L5X7_9BACT</name>
<dbReference type="PANTHER" id="PTHR43280:SF32">
    <property type="entry name" value="TRANSCRIPTIONAL REGULATORY PROTEIN"/>
    <property type="match status" value="1"/>
</dbReference>
<dbReference type="PROSITE" id="PS01124">
    <property type="entry name" value="HTH_ARAC_FAMILY_2"/>
    <property type="match status" value="1"/>
</dbReference>
<dbReference type="STRING" id="1048983.EL17_06125"/>
<feature type="domain" description="HTH araC/xylS-type" evidence="4">
    <location>
        <begin position="189"/>
        <end position="287"/>
    </location>
</feature>
<reference evidence="5 6" key="1">
    <citation type="submission" date="2014-04" db="EMBL/GenBank/DDBJ databases">
        <title>Characterization and application of a salt tolerant electro-active bacterium.</title>
        <authorList>
            <person name="Yang L."/>
            <person name="Wei S."/>
            <person name="Tay Q.X.M."/>
        </authorList>
    </citation>
    <scope>NUCLEOTIDE SEQUENCE [LARGE SCALE GENOMIC DNA]</scope>
    <source>
        <strain evidence="5 6">LY1</strain>
    </source>
</reference>
<dbReference type="Proteomes" id="UP000027821">
    <property type="component" value="Unassembled WGS sequence"/>
</dbReference>
<dbReference type="GO" id="GO:0003700">
    <property type="term" value="F:DNA-binding transcription factor activity"/>
    <property type="evidence" value="ECO:0007669"/>
    <property type="project" value="InterPro"/>
</dbReference>
<keyword evidence="1" id="KW-0805">Transcription regulation</keyword>
<keyword evidence="3" id="KW-0804">Transcription</keyword>